<proteinExistence type="predicted"/>
<accession>A0A4P9WWD8</accession>
<name>A0A4P9WWD8_9FUNG</name>
<sequence>MSASPSAQALQQWVQNDANAEALMRLLQRIRATPRGHVPAAEITLTHAPPVSLPRSEHDVLSELFALLPPPPPPPPAFLSHSDSSASYMDGGRRAAAAAAAVPVATHASATGGIAVAASAASTSLDRHGCYVPLSPRRAALHRAVPRPVDAPAPERPVHPLPAGHVSRAEGAAPRMDLQDAAGRMR</sequence>
<evidence type="ECO:0000313" key="2">
    <source>
        <dbReference type="EMBL" id="RKO95700.1"/>
    </source>
</evidence>
<reference evidence="3" key="1">
    <citation type="journal article" date="2018" name="Nat. Microbiol.">
        <title>Leveraging single-cell genomics to expand the fungal tree of life.</title>
        <authorList>
            <person name="Ahrendt S.R."/>
            <person name="Quandt C.A."/>
            <person name="Ciobanu D."/>
            <person name="Clum A."/>
            <person name="Salamov A."/>
            <person name="Andreopoulos B."/>
            <person name="Cheng J.F."/>
            <person name="Woyke T."/>
            <person name="Pelin A."/>
            <person name="Henrissat B."/>
            <person name="Reynolds N.K."/>
            <person name="Benny G.L."/>
            <person name="Smith M.E."/>
            <person name="James T.Y."/>
            <person name="Grigoriev I.V."/>
        </authorList>
    </citation>
    <scope>NUCLEOTIDE SEQUENCE [LARGE SCALE GENOMIC DNA]</scope>
    <source>
        <strain evidence="3">ATCC 52028</strain>
    </source>
</reference>
<feature type="region of interest" description="Disordered" evidence="1">
    <location>
        <begin position="148"/>
        <end position="186"/>
    </location>
</feature>
<dbReference type="EMBL" id="ML011096">
    <property type="protein sequence ID" value="RKO95700.1"/>
    <property type="molecule type" value="Genomic_DNA"/>
</dbReference>
<evidence type="ECO:0000256" key="1">
    <source>
        <dbReference type="SAM" id="MobiDB-lite"/>
    </source>
</evidence>
<protein>
    <submittedName>
        <fullName evidence="2">Uncharacterized protein</fullName>
    </submittedName>
</protein>
<dbReference type="AlphaFoldDB" id="A0A4P9WWD8"/>
<evidence type="ECO:0000313" key="3">
    <source>
        <dbReference type="Proteomes" id="UP000268535"/>
    </source>
</evidence>
<organism evidence="2 3">
    <name type="scientific">Caulochytrium protostelioides</name>
    <dbReference type="NCBI Taxonomy" id="1555241"/>
    <lineage>
        <taxon>Eukaryota</taxon>
        <taxon>Fungi</taxon>
        <taxon>Fungi incertae sedis</taxon>
        <taxon>Chytridiomycota</taxon>
        <taxon>Chytridiomycota incertae sedis</taxon>
        <taxon>Chytridiomycetes</taxon>
        <taxon>Caulochytriales</taxon>
        <taxon>Caulochytriaceae</taxon>
        <taxon>Caulochytrium</taxon>
    </lineage>
</organism>
<dbReference type="Proteomes" id="UP000268535">
    <property type="component" value="Unassembled WGS sequence"/>
</dbReference>
<gene>
    <name evidence="2" type="ORF">CAUPRSCDRAFT_12602</name>
</gene>